<keyword evidence="8" id="KW-1185">Reference proteome</keyword>
<sequence length="106" mass="12289">MSELQHEWPNLNGDDKQFWSHKWEAHGMCFEKLLDAFSYFKTTLELKNSVDLLRYLAEANITPSKVKAYTGNDISAAITSKTRFEPRLWCRASMLMEINICVDNLA</sequence>
<reference evidence="7 8" key="1">
    <citation type="journal article" date="2018" name="Sci. Data">
        <title>The draft genome sequence of cork oak.</title>
        <authorList>
            <person name="Ramos A.M."/>
            <person name="Usie A."/>
            <person name="Barbosa P."/>
            <person name="Barros P.M."/>
            <person name="Capote T."/>
            <person name="Chaves I."/>
            <person name="Simoes F."/>
            <person name="Abreu I."/>
            <person name="Carrasquinho I."/>
            <person name="Faro C."/>
            <person name="Guimaraes J.B."/>
            <person name="Mendonca D."/>
            <person name="Nobrega F."/>
            <person name="Rodrigues L."/>
            <person name="Saibo N.J.M."/>
            <person name="Varela M.C."/>
            <person name="Egas C."/>
            <person name="Matos J."/>
            <person name="Miguel C.M."/>
            <person name="Oliveira M.M."/>
            <person name="Ricardo C.P."/>
            <person name="Goncalves S."/>
        </authorList>
    </citation>
    <scope>NUCLEOTIDE SEQUENCE [LARGE SCALE GENOMIC DNA]</scope>
    <source>
        <strain evidence="8">cv. HL8</strain>
    </source>
</reference>
<dbReference type="GO" id="GO:0006401">
    <property type="term" value="P:RNA catabolic process"/>
    <property type="evidence" value="ECO:0007669"/>
    <property type="project" value="TreeGrafter"/>
</dbReference>
<dbReference type="Proteomes" id="UP000237347">
    <property type="component" value="Unassembled WGS sequence"/>
</dbReference>
<dbReference type="AlphaFoldDB" id="A0AAW0KHN4"/>
<dbReference type="GO" id="GO:0016787">
    <property type="term" value="F:hydrolase activity"/>
    <property type="evidence" value="ECO:0007669"/>
    <property type="project" value="UniProtKB-KW"/>
</dbReference>
<dbReference type="Gene3D" id="3.90.730.10">
    <property type="entry name" value="Ribonuclease T2-like"/>
    <property type="match status" value="1"/>
</dbReference>
<keyword evidence="4" id="KW-0378">Hydrolase</keyword>
<evidence type="ECO:0000313" key="8">
    <source>
        <dbReference type="Proteomes" id="UP000237347"/>
    </source>
</evidence>
<evidence type="ECO:0000256" key="2">
    <source>
        <dbReference type="ARBA" id="ARBA00022722"/>
    </source>
</evidence>
<comment type="similarity">
    <text evidence="1 6">Belongs to the RNase T2 family.</text>
</comment>
<comment type="caution">
    <text evidence="7">The sequence shown here is derived from an EMBL/GenBank/DDBJ whole genome shotgun (WGS) entry which is preliminary data.</text>
</comment>
<dbReference type="PANTHER" id="PTHR11240:SF75">
    <property type="entry name" value="RIBONUCLEASE 3"/>
    <property type="match status" value="1"/>
</dbReference>
<dbReference type="Pfam" id="PF00445">
    <property type="entry name" value="Ribonuclease_T2"/>
    <property type="match status" value="1"/>
</dbReference>
<protein>
    <submittedName>
        <fullName evidence="7">Ribonuclease 3</fullName>
    </submittedName>
</protein>
<dbReference type="GO" id="GO:0005576">
    <property type="term" value="C:extracellular region"/>
    <property type="evidence" value="ECO:0007669"/>
    <property type="project" value="TreeGrafter"/>
</dbReference>
<evidence type="ECO:0000256" key="6">
    <source>
        <dbReference type="RuleBase" id="RU004328"/>
    </source>
</evidence>
<dbReference type="EMBL" id="PKMF04000330">
    <property type="protein sequence ID" value="KAK7837381.1"/>
    <property type="molecule type" value="Genomic_DNA"/>
</dbReference>
<dbReference type="GO" id="GO:0033897">
    <property type="term" value="F:ribonuclease T2 activity"/>
    <property type="evidence" value="ECO:0007669"/>
    <property type="project" value="InterPro"/>
</dbReference>
<gene>
    <name evidence="7" type="primary">RNS3_2</name>
    <name evidence="7" type="ORF">CFP56_021306</name>
</gene>
<organism evidence="7 8">
    <name type="scientific">Quercus suber</name>
    <name type="common">Cork oak</name>
    <dbReference type="NCBI Taxonomy" id="58331"/>
    <lineage>
        <taxon>Eukaryota</taxon>
        <taxon>Viridiplantae</taxon>
        <taxon>Streptophyta</taxon>
        <taxon>Embryophyta</taxon>
        <taxon>Tracheophyta</taxon>
        <taxon>Spermatophyta</taxon>
        <taxon>Magnoliopsida</taxon>
        <taxon>eudicotyledons</taxon>
        <taxon>Gunneridae</taxon>
        <taxon>Pentapetalae</taxon>
        <taxon>rosids</taxon>
        <taxon>fabids</taxon>
        <taxon>Fagales</taxon>
        <taxon>Fagaceae</taxon>
        <taxon>Quercus</taxon>
    </lineage>
</organism>
<accession>A0AAW0KHN4</accession>
<proteinExistence type="inferred from homology"/>
<evidence type="ECO:0000256" key="4">
    <source>
        <dbReference type="ARBA" id="ARBA00022801"/>
    </source>
</evidence>
<name>A0AAW0KHN4_QUESU</name>
<dbReference type="PANTHER" id="PTHR11240">
    <property type="entry name" value="RIBONUCLEASE T2"/>
    <property type="match status" value="1"/>
</dbReference>
<keyword evidence="5" id="KW-0456">Lyase</keyword>
<dbReference type="Gramene" id="rna-CFP56_33903">
    <property type="protein sequence ID" value="cds-POE73478.1"/>
    <property type="gene ID" value="gene-CFP56_33903"/>
</dbReference>
<evidence type="ECO:0000256" key="1">
    <source>
        <dbReference type="ARBA" id="ARBA00007469"/>
    </source>
</evidence>
<keyword evidence="2" id="KW-0540">Nuclease</keyword>
<dbReference type="InterPro" id="IPR036430">
    <property type="entry name" value="RNase_T2-like_sf"/>
</dbReference>
<keyword evidence="3" id="KW-0255">Endonuclease</keyword>
<evidence type="ECO:0000256" key="3">
    <source>
        <dbReference type="ARBA" id="ARBA00022759"/>
    </source>
</evidence>
<evidence type="ECO:0000313" key="7">
    <source>
        <dbReference type="EMBL" id="KAK7837381.1"/>
    </source>
</evidence>
<dbReference type="InterPro" id="IPR001568">
    <property type="entry name" value="RNase_T2-like"/>
</dbReference>
<evidence type="ECO:0000256" key="5">
    <source>
        <dbReference type="ARBA" id="ARBA00023239"/>
    </source>
</evidence>
<dbReference type="SUPFAM" id="SSF55895">
    <property type="entry name" value="Ribonuclease Rh-like"/>
    <property type="match status" value="1"/>
</dbReference>
<dbReference type="GO" id="GO:0003723">
    <property type="term" value="F:RNA binding"/>
    <property type="evidence" value="ECO:0007669"/>
    <property type="project" value="InterPro"/>
</dbReference>